<dbReference type="RefSeq" id="WP_190763522.1">
    <property type="nucleotide sequence ID" value="NZ_JACXLD010000002.1"/>
</dbReference>
<dbReference type="PANTHER" id="PTHR35867:SF1">
    <property type="entry name" value="PROTEIN RSEC"/>
    <property type="match status" value="1"/>
</dbReference>
<dbReference type="EMBL" id="JACXLD010000002">
    <property type="protein sequence ID" value="MBD2858576.1"/>
    <property type="molecule type" value="Genomic_DNA"/>
</dbReference>
<dbReference type="PIRSF" id="PIRSF004923">
    <property type="entry name" value="RseC"/>
    <property type="match status" value="1"/>
</dbReference>
<keyword evidence="1" id="KW-0812">Transmembrane</keyword>
<keyword evidence="3" id="KW-1185">Reference proteome</keyword>
<proteinExistence type="predicted"/>
<gene>
    <name evidence="2" type="ORF">IB286_06090</name>
</gene>
<protein>
    <submittedName>
        <fullName evidence="2">SoxR reducing system RseC family protein</fullName>
    </submittedName>
</protein>
<dbReference type="AlphaFoldDB" id="A0A927C2G7"/>
<keyword evidence="1" id="KW-1133">Transmembrane helix</keyword>
<reference evidence="2" key="1">
    <citation type="submission" date="2020-09" db="EMBL/GenBank/DDBJ databases">
        <authorList>
            <person name="Yoon J.-W."/>
        </authorList>
    </citation>
    <scope>NUCLEOTIDE SEQUENCE</scope>
    <source>
        <strain evidence="2">KMU-158</strain>
    </source>
</reference>
<evidence type="ECO:0000256" key="1">
    <source>
        <dbReference type="SAM" id="Phobius"/>
    </source>
</evidence>
<dbReference type="InterPro" id="IPR007359">
    <property type="entry name" value="SigmaE_reg_RseC_MucC"/>
</dbReference>
<sequence length="158" mass="17266">MIVETGRVVAIEQQALWIETIQKSTCGSCTAKNGCGQGLMNRVMDGRRNQLKVPLGEFSAADFAIDDRVEMGVEESTLLSGALMVYLLPLFSMIAGMGLISQWDSRDGIAALGAALGFVFGLLVLRVYNRWLERRGRAQTVLLGRCRAAGVQTLDFQH</sequence>
<keyword evidence="1" id="KW-0472">Membrane</keyword>
<organism evidence="2 3">
    <name type="scientific">Spongiibacter pelagi</name>
    <dbReference type="NCBI Taxonomy" id="2760804"/>
    <lineage>
        <taxon>Bacteria</taxon>
        <taxon>Pseudomonadati</taxon>
        <taxon>Pseudomonadota</taxon>
        <taxon>Gammaproteobacteria</taxon>
        <taxon>Cellvibrionales</taxon>
        <taxon>Spongiibacteraceae</taxon>
        <taxon>Spongiibacter</taxon>
    </lineage>
</organism>
<feature type="transmembrane region" description="Helical" evidence="1">
    <location>
        <begin position="78"/>
        <end position="103"/>
    </location>
</feature>
<evidence type="ECO:0000313" key="3">
    <source>
        <dbReference type="Proteomes" id="UP000610558"/>
    </source>
</evidence>
<feature type="transmembrane region" description="Helical" evidence="1">
    <location>
        <begin position="109"/>
        <end position="128"/>
    </location>
</feature>
<dbReference type="Proteomes" id="UP000610558">
    <property type="component" value="Unassembled WGS sequence"/>
</dbReference>
<name>A0A927C2G7_9GAMM</name>
<dbReference type="PANTHER" id="PTHR35867">
    <property type="entry name" value="PROTEIN RSEC"/>
    <property type="match status" value="1"/>
</dbReference>
<dbReference type="InterPro" id="IPR026268">
    <property type="entry name" value="RseC"/>
</dbReference>
<evidence type="ECO:0000313" key="2">
    <source>
        <dbReference type="EMBL" id="MBD2858576.1"/>
    </source>
</evidence>
<comment type="caution">
    <text evidence="2">The sequence shown here is derived from an EMBL/GenBank/DDBJ whole genome shotgun (WGS) entry which is preliminary data.</text>
</comment>
<accession>A0A927C2G7</accession>
<dbReference type="Pfam" id="PF04246">
    <property type="entry name" value="RseC_MucC"/>
    <property type="match status" value="1"/>
</dbReference>